<dbReference type="CDD" id="cd00614">
    <property type="entry name" value="CGS_like"/>
    <property type="match status" value="1"/>
</dbReference>
<dbReference type="Gene3D" id="3.40.640.10">
    <property type="entry name" value="Type I PLP-dependent aspartate aminotransferase-like (Major domain)"/>
    <property type="match status" value="1"/>
</dbReference>
<dbReference type="FunFam" id="3.90.1150.10:FF:000008">
    <property type="entry name" value="Cystathionine gamma-synthase"/>
    <property type="match status" value="1"/>
</dbReference>
<dbReference type="GO" id="GO:0005737">
    <property type="term" value="C:cytoplasm"/>
    <property type="evidence" value="ECO:0007669"/>
    <property type="project" value="TreeGrafter"/>
</dbReference>
<dbReference type="GO" id="GO:0019346">
    <property type="term" value="P:transsulfuration"/>
    <property type="evidence" value="ECO:0007669"/>
    <property type="project" value="InterPro"/>
</dbReference>
<keyword evidence="6" id="KW-0028">Amino-acid biosynthesis</keyword>
<keyword evidence="11" id="KW-0456">Lyase</keyword>
<dbReference type="Proteomes" id="UP000323386">
    <property type="component" value="Unassembled WGS sequence"/>
</dbReference>
<dbReference type="PIRSF" id="PIRSF001434">
    <property type="entry name" value="CGS"/>
    <property type="match status" value="1"/>
</dbReference>
<dbReference type="PANTHER" id="PTHR11808:SF15">
    <property type="entry name" value="CYSTATHIONINE GAMMA-LYASE"/>
    <property type="match status" value="1"/>
</dbReference>
<keyword evidence="6" id="KW-0198">Cysteine biosynthesis</keyword>
<proteinExistence type="inferred from homology"/>
<dbReference type="Gene3D" id="3.90.1150.10">
    <property type="entry name" value="Aspartate Aminotransferase, domain 1"/>
    <property type="match status" value="1"/>
</dbReference>
<evidence type="ECO:0000256" key="3">
    <source>
        <dbReference type="ARBA" id="ARBA00009077"/>
    </source>
</evidence>
<evidence type="ECO:0000256" key="1">
    <source>
        <dbReference type="ARBA" id="ARBA00001933"/>
    </source>
</evidence>
<reference evidence="11 12" key="1">
    <citation type="submission" date="2018-03" db="EMBL/GenBank/DDBJ databases">
        <authorList>
            <person name="Guldener U."/>
        </authorList>
    </citation>
    <scope>NUCLEOTIDE SEQUENCE [LARGE SCALE GENOMIC DNA]</scope>
    <source>
        <strain evidence="11 12">DAOM196992</strain>
    </source>
</reference>
<feature type="compositionally biased region" description="Low complexity" evidence="10">
    <location>
        <begin position="9"/>
        <end position="22"/>
    </location>
</feature>
<sequence length="445" mass="47228">MTVPAVANGSGHTASSSTASSSQNDAGHHAAAFQGFSTKAIHIGSEPNPATGAVIPPISLSSTFAQDGIGNHKGYEYSRSGNPNRDSFERAVAALENGTRGLAFSSGSAVTATILNSMPAGSHVVSVNDVYGGTYRYFTKVATASQGITTSFVQMDGAKDEVKERVNQAIRKETSLVWIETPTNPTLRVIDVPLIVSLVRSHPLASPDVKIVVDNTFMSPWFQNPLDLGADLVMHSVTKYLNGHSDVVMGIAALNDDEWADRLAFLQNSIGAVPSPFDSWLALRGLKTLSLRMKAHGESALAIAQYLDSHPAIETVIYPGLPSHPGHEVARRQVTKRARSAHTASTESGAFPYGGMVSFRLKVDPSDDAPADKVLSSLRIFTLAESLGGVESLIELPSKMTHGSVALEDRIRLGIGHNLIRVSVGLEETSDLIEDLRQALAAAGL</sequence>
<dbReference type="EC" id="4.4.1.1" evidence="4"/>
<evidence type="ECO:0000256" key="7">
    <source>
        <dbReference type="ARBA" id="ARBA00029853"/>
    </source>
</evidence>
<comment type="similarity">
    <text evidence="3 9">Belongs to the trans-sulfuration enzymes family.</text>
</comment>
<keyword evidence="12" id="KW-1185">Reference proteome</keyword>
<evidence type="ECO:0000313" key="11">
    <source>
        <dbReference type="EMBL" id="SPO40816.1"/>
    </source>
</evidence>
<accession>A0A5C3F9P7</accession>
<gene>
    <name evidence="11" type="ORF">PSFLO_06298</name>
</gene>
<dbReference type="InterPro" id="IPR015422">
    <property type="entry name" value="PyrdxlP-dep_Trfase_small"/>
</dbReference>
<dbReference type="InterPro" id="IPR015424">
    <property type="entry name" value="PyrdxlP-dep_Trfase"/>
</dbReference>
<dbReference type="OrthoDB" id="3512640at2759"/>
<protein>
    <recommendedName>
        <fullName evidence="4">cystathionine gamma-lyase</fullName>
        <ecNumber evidence="4">4.4.1.1</ecNumber>
    </recommendedName>
    <alternativeName>
        <fullName evidence="7">Gamma-cystathionase</fullName>
    </alternativeName>
</protein>
<dbReference type="GO" id="GO:0030170">
    <property type="term" value="F:pyridoxal phosphate binding"/>
    <property type="evidence" value="ECO:0007669"/>
    <property type="project" value="InterPro"/>
</dbReference>
<dbReference type="EMBL" id="OOIP01000022">
    <property type="protein sequence ID" value="SPO40816.1"/>
    <property type="molecule type" value="Genomic_DNA"/>
</dbReference>
<feature type="modified residue" description="N6-(pyridoxal phosphate)lysine" evidence="8">
    <location>
        <position position="239"/>
    </location>
</feature>
<dbReference type="InterPro" id="IPR000277">
    <property type="entry name" value="Cys/Met-Metab_PyrdxlP-dep_enz"/>
</dbReference>
<dbReference type="FunFam" id="3.40.640.10:FF:000009">
    <property type="entry name" value="Cystathionine gamma-synthase homolog"/>
    <property type="match status" value="1"/>
</dbReference>
<comment type="cofactor">
    <cofactor evidence="1 9">
        <name>pyridoxal 5'-phosphate</name>
        <dbReference type="ChEBI" id="CHEBI:597326"/>
    </cofactor>
</comment>
<comment type="pathway">
    <text evidence="2">Amino-acid biosynthesis; L-cysteine biosynthesis; L-cysteine from L-homocysteine and L-serine: step 2/2.</text>
</comment>
<dbReference type="PANTHER" id="PTHR11808">
    <property type="entry name" value="TRANS-SULFURATION ENZYME FAMILY MEMBER"/>
    <property type="match status" value="1"/>
</dbReference>
<evidence type="ECO:0000256" key="10">
    <source>
        <dbReference type="SAM" id="MobiDB-lite"/>
    </source>
</evidence>
<evidence type="ECO:0000256" key="8">
    <source>
        <dbReference type="PIRSR" id="PIRSR001434-2"/>
    </source>
</evidence>
<evidence type="ECO:0000256" key="5">
    <source>
        <dbReference type="ARBA" id="ARBA00022898"/>
    </source>
</evidence>
<evidence type="ECO:0000313" key="12">
    <source>
        <dbReference type="Proteomes" id="UP000323386"/>
    </source>
</evidence>
<organism evidence="11 12">
    <name type="scientific">Pseudozyma flocculosa</name>
    <dbReference type="NCBI Taxonomy" id="84751"/>
    <lineage>
        <taxon>Eukaryota</taxon>
        <taxon>Fungi</taxon>
        <taxon>Dikarya</taxon>
        <taxon>Basidiomycota</taxon>
        <taxon>Ustilaginomycotina</taxon>
        <taxon>Ustilaginomycetes</taxon>
        <taxon>Ustilaginales</taxon>
        <taxon>Ustilaginaceae</taxon>
        <taxon>Pseudozyma</taxon>
    </lineage>
</organism>
<dbReference type="InterPro" id="IPR015421">
    <property type="entry name" value="PyrdxlP-dep_Trfase_major"/>
</dbReference>
<dbReference type="GO" id="GO:0004123">
    <property type="term" value="F:cystathionine gamma-lyase activity"/>
    <property type="evidence" value="ECO:0007669"/>
    <property type="project" value="TreeGrafter"/>
</dbReference>
<keyword evidence="5 8" id="KW-0663">Pyridoxal phosphate</keyword>
<name>A0A5C3F9P7_9BASI</name>
<dbReference type="SUPFAM" id="SSF53383">
    <property type="entry name" value="PLP-dependent transferases"/>
    <property type="match status" value="1"/>
</dbReference>
<evidence type="ECO:0000256" key="9">
    <source>
        <dbReference type="RuleBase" id="RU362118"/>
    </source>
</evidence>
<evidence type="ECO:0000256" key="2">
    <source>
        <dbReference type="ARBA" id="ARBA00005038"/>
    </source>
</evidence>
<evidence type="ECO:0000256" key="6">
    <source>
        <dbReference type="ARBA" id="ARBA00023192"/>
    </source>
</evidence>
<evidence type="ECO:0000256" key="4">
    <source>
        <dbReference type="ARBA" id="ARBA00012085"/>
    </source>
</evidence>
<dbReference type="Pfam" id="PF01053">
    <property type="entry name" value="Cys_Met_Meta_PP"/>
    <property type="match status" value="1"/>
</dbReference>
<feature type="region of interest" description="Disordered" evidence="10">
    <location>
        <begin position="1"/>
        <end position="28"/>
    </location>
</feature>
<dbReference type="GO" id="GO:0019343">
    <property type="term" value="P:cysteine biosynthetic process via cystathionine"/>
    <property type="evidence" value="ECO:0007669"/>
    <property type="project" value="TreeGrafter"/>
</dbReference>
<dbReference type="AlphaFoldDB" id="A0A5C3F9P7"/>